<evidence type="ECO:0000313" key="3">
    <source>
        <dbReference type="Proteomes" id="UP001150259"/>
    </source>
</evidence>
<feature type="transmembrane region" description="Helical" evidence="1">
    <location>
        <begin position="206"/>
        <end position="226"/>
    </location>
</feature>
<feature type="transmembrane region" description="Helical" evidence="1">
    <location>
        <begin position="179"/>
        <end position="199"/>
    </location>
</feature>
<feature type="transmembrane region" description="Helical" evidence="1">
    <location>
        <begin position="261"/>
        <end position="283"/>
    </location>
</feature>
<evidence type="ECO:0000256" key="1">
    <source>
        <dbReference type="SAM" id="Phobius"/>
    </source>
</evidence>
<keyword evidence="1" id="KW-0472">Membrane</keyword>
<comment type="caution">
    <text evidence="2">The sequence shown here is derived from an EMBL/GenBank/DDBJ whole genome shotgun (WGS) entry which is preliminary data.</text>
</comment>
<dbReference type="EMBL" id="JAPFQL010000038">
    <property type="protein sequence ID" value="MDC5697596.1"/>
    <property type="molecule type" value="Genomic_DNA"/>
</dbReference>
<gene>
    <name evidence="2" type="ORF">OO014_10030</name>
</gene>
<keyword evidence="1" id="KW-0812">Transmembrane</keyword>
<sequence>MRSLLSGLAGLIAVVLLPVALVVGWVASVGTDTDAFVAQMRPVASSPEVREALTERVIDAIQAELALPEPLARELEDPLGELVGVVLQRPEVARAWDSGLRGAHREFVAVMKGDRPANLDATGHVVMPLTIEITGVEQVVRSLGVPVTGGLDLAPEVPITLFSVDDLTTARRVYSVGEAAGSSAPWVVVVLALLALLLARNRVVALVLLGLGGALSAGAFAGAVVLGREASIGVVPDPVGAAVIAAAYRHAEDGLLGAAALALWVSAGLLAMAVIVALTRVILRRRG</sequence>
<reference evidence="2 3" key="1">
    <citation type="submission" date="2022-11" db="EMBL/GenBank/DDBJ databases">
        <title>Anaerobic phenanthrene biodegradation by a DNRA strain PheN6.</title>
        <authorList>
            <person name="Zhang Z."/>
        </authorList>
    </citation>
    <scope>NUCLEOTIDE SEQUENCE [LARGE SCALE GENOMIC DNA]</scope>
    <source>
        <strain evidence="2 3">PheN6</strain>
    </source>
</reference>
<dbReference type="RefSeq" id="WP_272462173.1">
    <property type="nucleotide sequence ID" value="NZ_JAPFQL010000038.1"/>
</dbReference>
<keyword evidence="1" id="KW-1133">Transmembrane helix</keyword>
<keyword evidence="3" id="KW-1185">Reference proteome</keyword>
<name>A0ABT5GH70_9MICO</name>
<evidence type="ECO:0000313" key="2">
    <source>
        <dbReference type="EMBL" id="MDC5697596.1"/>
    </source>
</evidence>
<organism evidence="2 3">
    <name type="scientific">Intrasporangium calvum</name>
    <dbReference type="NCBI Taxonomy" id="53358"/>
    <lineage>
        <taxon>Bacteria</taxon>
        <taxon>Bacillati</taxon>
        <taxon>Actinomycetota</taxon>
        <taxon>Actinomycetes</taxon>
        <taxon>Micrococcales</taxon>
        <taxon>Intrasporangiaceae</taxon>
        <taxon>Intrasporangium</taxon>
    </lineage>
</organism>
<proteinExistence type="predicted"/>
<accession>A0ABT5GH70</accession>
<evidence type="ECO:0008006" key="4">
    <source>
        <dbReference type="Google" id="ProtNLM"/>
    </source>
</evidence>
<protein>
    <recommendedName>
        <fullName evidence="4">Integral membrane protein</fullName>
    </recommendedName>
</protein>
<dbReference type="Proteomes" id="UP001150259">
    <property type="component" value="Unassembled WGS sequence"/>
</dbReference>